<dbReference type="InterPro" id="IPR036890">
    <property type="entry name" value="HATPase_C_sf"/>
</dbReference>
<evidence type="ECO:0000313" key="4">
    <source>
        <dbReference type="EMBL" id="WUS55269.1"/>
    </source>
</evidence>
<keyword evidence="1" id="KW-0723">Serine/threonine-protein kinase</keyword>
<proteinExistence type="predicted"/>
<accession>A0ABZ1W370</accession>
<keyword evidence="5" id="KW-1185">Reference proteome</keyword>
<evidence type="ECO:0000259" key="3">
    <source>
        <dbReference type="Pfam" id="PF13581"/>
    </source>
</evidence>
<keyword evidence="1" id="KW-0808">Transferase</keyword>
<organism evidence="4 5">
    <name type="scientific">Kitasatospora herbaricolor</name>
    <dbReference type="NCBI Taxonomy" id="68217"/>
    <lineage>
        <taxon>Bacteria</taxon>
        <taxon>Bacillati</taxon>
        <taxon>Actinomycetota</taxon>
        <taxon>Actinomycetes</taxon>
        <taxon>Kitasatosporales</taxon>
        <taxon>Streptomycetaceae</taxon>
        <taxon>Kitasatospora</taxon>
    </lineage>
</organism>
<dbReference type="Gene3D" id="3.30.565.10">
    <property type="entry name" value="Histidine kinase-like ATPase, C-terminal domain"/>
    <property type="match status" value="1"/>
</dbReference>
<dbReference type="CDD" id="cd16936">
    <property type="entry name" value="HATPase_RsbW-like"/>
    <property type="match status" value="1"/>
</dbReference>
<protein>
    <submittedName>
        <fullName evidence="4">ATP-binding protein</fullName>
    </submittedName>
</protein>
<dbReference type="PANTHER" id="PTHR35526">
    <property type="entry name" value="ANTI-SIGMA-F FACTOR RSBW-RELATED"/>
    <property type="match status" value="1"/>
</dbReference>
<dbReference type="InterPro" id="IPR003594">
    <property type="entry name" value="HATPase_dom"/>
</dbReference>
<reference evidence="4 5" key="1">
    <citation type="submission" date="2022-10" db="EMBL/GenBank/DDBJ databases">
        <title>The complete genomes of actinobacterial strains from the NBC collection.</title>
        <authorList>
            <person name="Joergensen T.S."/>
            <person name="Alvarez Arevalo M."/>
            <person name="Sterndorff E.B."/>
            <person name="Faurdal D."/>
            <person name="Vuksanovic O."/>
            <person name="Mourched A.-S."/>
            <person name="Charusanti P."/>
            <person name="Shaw S."/>
            <person name="Blin K."/>
            <person name="Weber T."/>
        </authorList>
    </citation>
    <scope>NUCLEOTIDE SEQUENCE [LARGE SCALE GENOMIC DNA]</scope>
    <source>
        <strain evidence="4 5">NBC_01247</strain>
    </source>
</reference>
<feature type="compositionally biased region" description="Basic and acidic residues" evidence="2">
    <location>
        <begin position="1"/>
        <end position="10"/>
    </location>
</feature>
<keyword evidence="4" id="KW-0067">ATP-binding</keyword>
<feature type="compositionally biased region" description="Basic residues" evidence="2">
    <location>
        <begin position="11"/>
        <end position="20"/>
    </location>
</feature>
<evidence type="ECO:0000256" key="1">
    <source>
        <dbReference type="ARBA" id="ARBA00022527"/>
    </source>
</evidence>
<dbReference type="PANTHER" id="PTHR35526:SF3">
    <property type="entry name" value="ANTI-SIGMA-F FACTOR RSBW"/>
    <property type="match status" value="1"/>
</dbReference>
<dbReference type="InterPro" id="IPR050267">
    <property type="entry name" value="Anti-sigma-factor_SerPK"/>
</dbReference>
<dbReference type="RefSeq" id="WP_329500103.1">
    <property type="nucleotide sequence ID" value="NZ_CP108460.1"/>
</dbReference>
<feature type="region of interest" description="Disordered" evidence="2">
    <location>
        <begin position="1"/>
        <end position="59"/>
    </location>
</feature>
<dbReference type="Pfam" id="PF13581">
    <property type="entry name" value="HATPase_c_2"/>
    <property type="match status" value="1"/>
</dbReference>
<dbReference type="GO" id="GO:0005524">
    <property type="term" value="F:ATP binding"/>
    <property type="evidence" value="ECO:0007669"/>
    <property type="project" value="UniProtKB-KW"/>
</dbReference>
<feature type="compositionally biased region" description="Basic and acidic residues" evidence="2">
    <location>
        <begin position="21"/>
        <end position="30"/>
    </location>
</feature>
<feature type="domain" description="Histidine kinase/HSP90-like ATPase" evidence="3">
    <location>
        <begin position="60"/>
        <end position="164"/>
    </location>
</feature>
<evidence type="ECO:0000313" key="5">
    <source>
        <dbReference type="Proteomes" id="UP001432014"/>
    </source>
</evidence>
<evidence type="ECO:0000256" key="2">
    <source>
        <dbReference type="SAM" id="MobiDB-lite"/>
    </source>
</evidence>
<keyword evidence="4" id="KW-0547">Nucleotide-binding</keyword>
<sequence>MAQPENDARTARGRPRGVRTRPHDPARSEVRATTGTTPDAAGLPGTTPGRGWRIPPGNGTLARARELTRDALLEWDHQGEEYAHAVLLVSELVTNAHRHAGGPADLELHPVPGGVLLRVSDASSRLPVRREPGADGGFGMHLLARLSESWGVEPFPGGKSVWARLAPRPDA</sequence>
<gene>
    <name evidence="4" type="ORF">OG469_06920</name>
</gene>
<dbReference type="EMBL" id="CP108482">
    <property type="protein sequence ID" value="WUS55269.1"/>
    <property type="molecule type" value="Genomic_DNA"/>
</dbReference>
<keyword evidence="1" id="KW-0418">Kinase</keyword>
<dbReference type="SUPFAM" id="SSF55874">
    <property type="entry name" value="ATPase domain of HSP90 chaperone/DNA topoisomerase II/histidine kinase"/>
    <property type="match status" value="1"/>
</dbReference>
<name>A0ABZ1W370_9ACTN</name>
<dbReference type="Proteomes" id="UP001432014">
    <property type="component" value="Chromosome"/>
</dbReference>